<keyword evidence="3" id="KW-0597">Phosphoprotein</keyword>
<dbReference type="SMART" id="SM00388">
    <property type="entry name" value="HisKA"/>
    <property type="match status" value="1"/>
</dbReference>
<dbReference type="SUPFAM" id="SSF55874">
    <property type="entry name" value="ATPase domain of HSP90 chaperone/DNA topoisomerase II/histidine kinase"/>
    <property type="match status" value="1"/>
</dbReference>
<dbReference type="Proteomes" id="UP000607559">
    <property type="component" value="Unassembled WGS sequence"/>
</dbReference>
<dbReference type="InterPro" id="IPR036097">
    <property type="entry name" value="HisK_dim/P_sf"/>
</dbReference>
<keyword evidence="4" id="KW-0808">Transferase</keyword>
<dbReference type="SMART" id="SM00387">
    <property type="entry name" value="HATPase_c"/>
    <property type="match status" value="1"/>
</dbReference>
<dbReference type="Gene3D" id="1.10.287.130">
    <property type="match status" value="1"/>
</dbReference>
<evidence type="ECO:0000256" key="7">
    <source>
        <dbReference type="SAM" id="Phobius"/>
    </source>
</evidence>
<comment type="caution">
    <text evidence="9">The sequence shown here is derived from an EMBL/GenBank/DDBJ whole genome shotgun (WGS) entry which is preliminary data.</text>
</comment>
<gene>
    <name evidence="9" type="ORF">GCM10011511_09060</name>
</gene>
<comment type="catalytic activity">
    <reaction evidence="1">
        <text>ATP + protein L-histidine = ADP + protein N-phospho-L-histidine.</text>
        <dbReference type="EC" id="2.7.13.3"/>
    </reaction>
</comment>
<evidence type="ECO:0000256" key="4">
    <source>
        <dbReference type="ARBA" id="ARBA00022679"/>
    </source>
</evidence>
<sequence>MKSPKLTKFASMRSSTLKWIVLSATLLAAIVVTVQLYWLKKVYSFEQRQFNLNVVKSIRGLFEDLEMNDQPGTRLNDLIDAPDNNYFSFKADTIPPKDSLVFYIQDEFADFGVLTDCKLGAYSAADKKFIYEEYISAPASRYATAKPAMKELPVFDNARKTDHILLYFPHRQEYVLGQMDFWIVSTVILFLALIGLAASLFYFYRQKFLSEIQKDFVNNFTHEFKTPLAVMKIASDVLSQESIVQQPDRLERYAAIIHNQTDHLQGQVERLLRAASTESNNLPIRKEDIDPHLLIEQALGKVQPLIEQKKAKIEVKEAAVNGHARVQADKAHLELAVVNLLENALKYSNDPHIVVETGREEDDFFISVKDNGVGIEKQYLKNIFKKFYRVPTGDIHNVKGFGLGLNFVKRIIDAHKGKIRVNSLPGIGTEFRLFIPLN</sequence>
<dbReference type="Gene3D" id="3.30.565.10">
    <property type="entry name" value="Histidine kinase-like ATPase, C-terminal domain"/>
    <property type="match status" value="1"/>
</dbReference>
<evidence type="ECO:0000256" key="3">
    <source>
        <dbReference type="ARBA" id="ARBA00022553"/>
    </source>
</evidence>
<dbReference type="PRINTS" id="PR00344">
    <property type="entry name" value="BCTRLSENSOR"/>
</dbReference>
<dbReference type="EC" id="2.7.13.3" evidence="2"/>
<evidence type="ECO:0000313" key="10">
    <source>
        <dbReference type="Proteomes" id="UP000607559"/>
    </source>
</evidence>
<dbReference type="SUPFAM" id="SSF47384">
    <property type="entry name" value="Homodimeric domain of signal transducing histidine kinase"/>
    <property type="match status" value="1"/>
</dbReference>
<keyword evidence="5" id="KW-0418">Kinase</keyword>
<dbReference type="GO" id="GO:0016036">
    <property type="term" value="P:cellular response to phosphate starvation"/>
    <property type="evidence" value="ECO:0007669"/>
    <property type="project" value="TreeGrafter"/>
</dbReference>
<keyword evidence="7" id="KW-0812">Transmembrane</keyword>
<dbReference type="InterPro" id="IPR036890">
    <property type="entry name" value="HATPase_C_sf"/>
</dbReference>
<reference evidence="9" key="2">
    <citation type="submission" date="2020-09" db="EMBL/GenBank/DDBJ databases">
        <authorList>
            <person name="Sun Q."/>
            <person name="Zhou Y."/>
        </authorList>
    </citation>
    <scope>NUCLEOTIDE SEQUENCE</scope>
    <source>
        <strain evidence="9">CGMCC 1.15448</strain>
    </source>
</reference>
<evidence type="ECO:0000256" key="1">
    <source>
        <dbReference type="ARBA" id="ARBA00000085"/>
    </source>
</evidence>
<dbReference type="CDD" id="cd00082">
    <property type="entry name" value="HisKA"/>
    <property type="match status" value="1"/>
</dbReference>
<dbReference type="PROSITE" id="PS50109">
    <property type="entry name" value="HIS_KIN"/>
    <property type="match status" value="1"/>
</dbReference>
<feature type="domain" description="Histidine kinase" evidence="8">
    <location>
        <begin position="219"/>
        <end position="438"/>
    </location>
</feature>
<dbReference type="InterPro" id="IPR005467">
    <property type="entry name" value="His_kinase_dom"/>
</dbReference>
<dbReference type="GO" id="GO:0005886">
    <property type="term" value="C:plasma membrane"/>
    <property type="evidence" value="ECO:0007669"/>
    <property type="project" value="TreeGrafter"/>
</dbReference>
<dbReference type="InterPro" id="IPR050351">
    <property type="entry name" value="BphY/WalK/GraS-like"/>
</dbReference>
<keyword evidence="6" id="KW-0902">Two-component regulatory system</keyword>
<name>A0A8J2U962_9BACT</name>
<keyword evidence="7" id="KW-1133">Transmembrane helix</keyword>
<dbReference type="Pfam" id="PF02518">
    <property type="entry name" value="HATPase_c"/>
    <property type="match status" value="1"/>
</dbReference>
<evidence type="ECO:0000256" key="5">
    <source>
        <dbReference type="ARBA" id="ARBA00022777"/>
    </source>
</evidence>
<reference evidence="9" key="1">
    <citation type="journal article" date="2014" name="Int. J. Syst. Evol. Microbiol.">
        <title>Complete genome sequence of Corynebacterium casei LMG S-19264T (=DSM 44701T), isolated from a smear-ripened cheese.</title>
        <authorList>
            <consortium name="US DOE Joint Genome Institute (JGI-PGF)"/>
            <person name="Walter F."/>
            <person name="Albersmeier A."/>
            <person name="Kalinowski J."/>
            <person name="Ruckert C."/>
        </authorList>
    </citation>
    <scope>NUCLEOTIDE SEQUENCE</scope>
    <source>
        <strain evidence="9">CGMCC 1.15448</strain>
    </source>
</reference>
<proteinExistence type="predicted"/>
<evidence type="ECO:0000259" key="8">
    <source>
        <dbReference type="PROSITE" id="PS50109"/>
    </source>
</evidence>
<dbReference type="FunFam" id="3.30.565.10:FF:000006">
    <property type="entry name" value="Sensor histidine kinase WalK"/>
    <property type="match status" value="1"/>
</dbReference>
<dbReference type="Pfam" id="PF00512">
    <property type="entry name" value="HisKA"/>
    <property type="match status" value="1"/>
</dbReference>
<dbReference type="InterPro" id="IPR003594">
    <property type="entry name" value="HATPase_dom"/>
</dbReference>
<dbReference type="PANTHER" id="PTHR45453">
    <property type="entry name" value="PHOSPHATE REGULON SENSOR PROTEIN PHOR"/>
    <property type="match status" value="1"/>
</dbReference>
<dbReference type="AlphaFoldDB" id="A0A8J2U962"/>
<feature type="transmembrane region" description="Helical" evidence="7">
    <location>
        <begin position="181"/>
        <end position="204"/>
    </location>
</feature>
<dbReference type="CDD" id="cd00075">
    <property type="entry name" value="HATPase"/>
    <property type="match status" value="1"/>
</dbReference>
<dbReference type="PANTHER" id="PTHR45453:SF1">
    <property type="entry name" value="PHOSPHATE REGULON SENSOR PROTEIN PHOR"/>
    <property type="match status" value="1"/>
</dbReference>
<organism evidence="9 10">
    <name type="scientific">Puia dinghuensis</name>
    <dbReference type="NCBI Taxonomy" id="1792502"/>
    <lineage>
        <taxon>Bacteria</taxon>
        <taxon>Pseudomonadati</taxon>
        <taxon>Bacteroidota</taxon>
        <taxon>Chitinophagia</taxon>
        <taxon>Chitinophagales</taxon>
        <taxon>Chitinophagaceae</taxon>
        <taxon>Puia</taxon>
    </lineage>
</organism>
<dbReference type="InterPro" id="IPR003661">
    <property type="entry name" value="HisK_dim/P_dom"/>
</dbReference>
<keyword evidence="7" id="KW-0472">Membrane</keyword>
<dbReference type="InterPro" id="IPR004358">
    <property type="entry name" value="Sig_transdc_His_kin-like_C"/>
</dbReference>
<keyword evidence="10" id="KW-1185">Reference proteome</keyword>
<protein>
    <recommendedName>
        <fullName evidence="2">histidine kinase</fullName>
        <ecNumber evidence="2">2.7.13.3</ecNumber>
    </recommendedName>
</protein>
<dbReference type="GO" id="GO:0000155">
    <property type="term" value="F:phosphorelay sensor kinase activity"/>
    <property type="evidence" value="ECO:0007669"/>
    <property type="project" value="InterPro"/>
</dbReference>
<evidence type="ECO:0000313" key="9">
    <source>
        <dbReference type="EMBL" id="GGA88085.1"/>
    </source>
</evidence>
<feature type="transmembrane region" description="Helical" evidence="7">
    <location>
        <begin position="20"/>
        <end position="39"/>
    </location>
</feature>
<dbReference type="EMBL" id="BMJC01000001">
    <property type="protein sequence ID" value="GGA88085.1"/>
    <property type="molecule type" value="Genomic_DNA"/>
</dbReference>
<evidence type="ECO:0000256" key="6">
    <source>
        <dbReference type="ARBA" id="ARBA00023012"/>
    </source>
</evidence>
<dbReference type="GO" id="GO:0004721">
    <property type="term" value="F:phosphoprotein phosphatase activity"/>
    <property type="evidence" value="ECO:0007669"/>
    <property type="project" value="TreeGrafter"/>
</dbReference>
<accession>A0A8J2U962</accession>
<evidence type="ECO:0000256" key="2">
    <source>
        <dbReference type="ARBA" id="ARBA00012438"/>
    </source>
</evidence>